<reference evidence="1" key="1">
    <citation type="journal article" date="2020" name="Nat. Commun.">
        <title>Large-scale genome sequencing of mycorrhizal fungi provides insights into the early evolution of symbiotic traits.</title>
        <authorList>
            <person name="Miyauchi S."/>
            <person name="Kiss E."/>
            <person name="Kuo A."/>
            <person name="Drula E."/>
            <person name="Kohler A."/>
            <person name="Sanchez-Garcia M."/>
            <person name="Morin E."/>
            <person name="Andreopoulos B."/>
            <person name="Barry K.W."/>
            <person name="Bonito G."/>
            <person name="Buee M."/>
            <person name="Carver A."/>
            <person name="Chen C."/>
            <person name="Cichocki N."/>
            <person name="Clum A."/>
            <person name="Culley D."/>
            <person name="Crous P.W."/>
            <person name="Fauchery L."/>
            <person name="Girlanda M."/>
            <person name="Hayes R.D."/>
            <person name="Keri Z."/>
            <person name="LaButti K."/>
            <person name="Lipzen A."/>
            <person name="Lombard V."/>
            <person name="Magnuson J."/>
            <person name="Maillard F."/>
            <person name="Murat C."/>
            <person name="Nolan M."/>
            <person name="Ohm R.A."/>
            <person name="Pangilinan J."/>
            <person name="Pereira M.F."/>
            <person name="Perotto S."/>
            <person name="Peter M."/>
            <person name="Pfister S."/>
            <person name="Riley R."/>
            <person name="Sitrit Y."/>
            <person name="Stielow J.B."/>
            <person name="Szollosi G."/>
            <person name="Zifcakova L."/>
            <person name="Stursova M."/>
            <person name="Spatafora J.W."/>
            <person name="Tedersoo L."/>
            <person name="Vaario L.M."/>
            <person name="Yamada A."/>
            <person name="Yan M."/>
            <person name="Wang P."/>
            <person name="Xu J."/>
            <person name="Bruns T."/>
            <person name="Baldrian P."/>
            <person name="Vilgalys R."/>
            <person name="Dunand C."/>
            <person name="Henrissat B."/>
            <person name="Grigoriev I.V."/>
            <person name="Hibbett D."/>
            <person name="Nagy L.G."/>
            <person name="Martin F.M."/>
        </authorList>
    </citation>
    <scope>NUCLEOTIDE SEQUENCE</scope>
    <source>
        <strain evidence="1">UH-Tt-Lm1</strain>
    </source>
</reference>
<keyword evidence="2" id="KW-1185">Reference proteome</keyword>
<dbReference type="AlphaFoldDB" id="A0A9P6HJS5"/>
<accession>A0A9P6HJS5</accession>
<sequence>MFPFLSPTSPLPSGSIPLNSGHTLLGAKDKTPFKLPHNLSQLIYNYFAANGVMLPGIQGLRIVRWARLKLPNGQIARSLWKEKEKCFDQLRKARNVKFICETTEKFGEVQFFFHHQTKGFAVVSIFSDPNNELLESSFQALHVCKYQGNQALQVIQVDAIHSVVAMIPFDPSPESDSISQIGQRHFMVEKFGLDMDGLRGVQDEGEE</sequence>
<comment type="caution">
    <text evidence="1">The sequence shown here is derived from an EMBL/GenBank/DDBJ whole genome shotgun (WGS) entry which is preliminary data.</text>
</comment>
<dbReference type="Proteomes" id="UP000736335">
    <property type="component" value="Unassembled WGS sequence"/>
</dbReference>
<evidence type="ECO:0000313" key="2">
    <source>
        <dbReference type="Proteomes" id="UP000736335"/>
    </source>
</evidence>
<name>A0A9P6HJS5_9AGAM</name>
<organism evidence="1 2">
    <name type="scientific">Thelephora terrestris</name>
    <dbReference type="NCBI Taxonomy" id="56493"/>
    <lineage>
        <taxon>Eukaryota</taxon>
        <taxon>Fungi</taxon>
        <taxon>Dikarya</taxon>
        <taxon>Basidiomycota</taxon>
        <taxon>Agaricomycotina</taxon>
        <taxon>Agaricomycetes</taxon>
        <taxon>Thelephorales</taxon>
        <taxon>Thelephoraceae</taxon>
        <taxon>Thelephora</taxon>
    </lineage>
</organism>
<dbReference type="EMBL" id="WIUZ02000005">
    <property type="protein sequence ID" value="KAF9786834.1"/>
    <property type="molecule type" value="Genomic_DNA"/>
</dbReference>
<protein>
    <submittedName>
        <fullName evidence="1">Uncharacterized protein</fullName>
    </submittedName>
</protein>
<evidence type="ECO:0000313" key="1">
    <source>
        <dbReference type="EMBL" id="KAF9786834.1"/>
    </source>
</evidence>
<gene>
    <name evidence="1" type="ORF">BJ322DRAFT_1106936</name>
</gene>
<dbReference type="OrthoDB" id="2669721at2759"/>
<reference evidence="1" key="2">
    <citation type="submission" date="2020-11" db="EMBL/GenBank/DDBJ databases">
        <authorList>
            <consortium name="DOE Joint Genome Institute"/>
            <person name="Kuo A."/>
            <person name="Miyauchi S."/>
            <person name="Kiss E."/>
            <person name="Drula E."/>
            <person name="Kohler A."/>
            <person name="Sanchez-Garcia M."/>
            <person name="Andreopoulos B."/>
            <person name="Barry K.W."/>
            <person name="Bonito G."/>
            <person name="Buee M."/>
            <person name="Carver A."/>
            <person name="Chen C."/>
            <person name="Cichocki N."/>
            <person name="Clum A."/>
            <person name="Culley D."/>
            <person name="Crous P.W."/>
            <person name="Fauchery L."/>
            <person name="Girlanda M."/>
            <person name="Hayes R."/>
            <person name="Keri Z."/>
            <person name="Labutti K."/>
            <person name="Lipzen A."/>
            <person name="Lombard V."/>
            <person name="Magnuson J."/>
            <person name="Maillard F."/>
            <person name="Morin E."/>
            <person name="Murat C."/>
            <person name="Nolan M."/>
            <person name="Ohm R."/>
            <person name="Pangilinan J."/>
            <person name="Pereira M."/>
            <person name="Perotto S."/>
            <person name="Peter M."/>
            <person name="Riley R."/>
            <person name="Sitrit Y."/>
            <person name="Stielow B."/>
            <person name="Szollosi G."/>
            <person name="Zifcakova L."/>
            <person name="Stursova M."/>
            <person name="Spatafora J.W."/>
            <person name="Tedersoo L."/>
            <person name="Vaario L.-M."/>
            <person name="Yamada A."/>
            <person name="Yan M."/>
            <person name="Wang P."/>
            <person name="Xu J."/>
            <person name="Bruns T."/>
            <person name="Baldrian P."/>
            <person name="Vilgalys R."/>
            <person name="Henrissat B."/>
            <person name="Grigoriev I.V."/>
            <person name="Hibbett D."/>
            <person name="Nagy L.G."/>
            <person name="Martin F.M."/>
        </authorList>
    </citation>
    <scope>NUCLEOTIDE SEQUENCE</scope>
    <source>
        <strain evidence="1">UH-Tt-Lm1</strain>
    </source>
</reference>
<proteinExistence type="predicted"/>